<comment type="caution">
    <text evidence="1">The sequence shown here is derived from an EMBL/GenBank/DDBJ whole genome shotgun (WGS) entry which is preliminary data.</text>
</comment>
<organism evidence="1 2">
    <name type="scientific">Phlebia brevispora</name>
    <dbReference type="NCBI Taxonomy" id="194682"/>
    <lineage>
        <taxon>Eukaryota</taxon>
        <taxon>Fungi</taxon>
        <taxon>Dikarya</taxon>
        <taxon>Basidiomycota</taxon>
        <taxon>Agaricomycotina</taxon>
        <taxon>Agaricomycetes</taxon>
        <taxon>Polyporales</taxon>
        <taxon>Meruliaceae</taxon>
        <taxon>Phlebia</taxon>
    </lineage>
</organism>
<reference evidence="1" key="1">
    <citation type="submission" date="2022-07" db="EMBL/GenBank/DDBJ databases">
        <title>Genome Sequence of Phlebia brevispora.</title>
        <authorList>
            <person name="Buettner E."/>
        </authorList>
    </citation>
    <scope>NUCLEOTIDE SEQUENCE</scope>
    <source>
        <strain evidence="1">MPL23</strain>
    </source>
</reference>
<dbReference type="Proteomes" id="UP001148662">
    <property type="component" value="Unassembled WGS sequence"/>
</dbReference>
<evidence type="ECO:0000313" key="2">
    <source>
        <dbReference type="Proteomes" id="UP001148662"/>
    </source>
</evidence>
<protein>
    <submittedName>
        <fullName evidence="1">Uncharacterized protein</fullName>
    </submittedName>
</protein>
<name>A0ACC1TA69_9APHY</name>
<proteinExistence type="predicted"/>
<evidence type="ECO:0000313" key="1">
    <source>
        <dbReference type="EMBL" id="KAJ3556543.1"/>
    </source>
</evidence>
<keyword evidence="2" id="KW-1185">Reference proteome</keyword>
<sequence>MAVDHDPHTPLRRSKRGQPLLAVNGPSGSSKNRGSIVKTSDAVFSRETRVEDLSDSQMDKFEEEELKYAQFTTNFYSQFERNETTKASLKVYGRGKRPATETTVETYNIGDTVLVDTTREQSVAVITAMWKVVGNEEDEDEEYMNVSLHWFLKPNQLASVRARRAHLENEIYYTLEGNATVPVSMLLSRCTVSGDSEMHADFCCLSAIDARRGLYYEFNWEELHDRASEVPDMWDFRDQWDLNAQDILHTPGKHRVKSSQLAFKDDGDPVEGGSVIRGQHNGAYFDTERKQNKPKTIPGAKRKRVSDAPSPSKKPRRQSVTMAIALTSIPKRRALPRPRMN</sequence>
<gene>
    <name evidence="1" type="ORF">NM688_g1974</name>
</gene>
<dbReference type="EMBL" id="JANHOG010000232">
    <property type="protein sequence ID" value="KAJ3556543.1"/>
    <property type="molecule type" value="Genomic_DNA"/>
</dbReference>
<accession>A0ACC1TA69</accession>